<name>A0A0J6YLF1_COCIT</name>
<sequence length="162" mass="17291">MLTKAGNKNDSGLSSTCGGERWDFVSLIVLRKVKLGGFASRAELRRPLSGSSTSTRTRSLQEGPSGGRANSAKGTSTANQTAKPDGQWRARRPTIAAAVAQTLLRWAVSAWLPQATLSWTRRRAEPLSHQVLPTAAFGYGAWSTKHAGDSYSCGGNEGEAWT</sequence>
<feature type="compositionally biased region" description="Low complexity" evidence="1">
    <location>
        <begin position="47"/>
        <end position="60"/>
    </location>
</feature>
<dbReference type="AlphaFoldDB" id="A0A0J6YLF1"/>
<evidence type="ECO:0000313" key="2">
    <source>
        <dbReference type="EMBL" id="KMP07753.1"/>
    </source>
</evidence>
<protein>
    <submittedName>
        <fullName evidence="2">Uncharacterized protein</fullName>
    </submittedName>
</protein>
<proteinExistence type="predicted"/>
<feature type="region of interest" description="Disordered" evidence="1">
    <location>
        <begin position="46"/>
        <end position="89"/>
    </location>
</feature>
<reference evidence="3" key="1">
    <citation type="journal article" date="2010" name="Genome Res.">
        <title>Population genomic sequencing of Coccidioides fungi reveals recent hybridization and transposon control.</title>
        <authorList>
            <person name="Neafsey D.E."/>
            <person name="Barker B.M."/>
            <person name="Sharpton T.J."/>
            <person name="Stajich J.E."/>
            <person name="Park D.J."/>
            <person name="Whiston E."/>
            <person name="Hung C.-Y."/>
            <person name="McMahan C."/>
            <person name="White J."/>
            <person name="Sykes S."/>
            <person name="Heiman D."/>
            <person name="Young S."/>
            <person name="Zeng Q."/>
            <person name="Abouelleil A."/>
            <person name="Aftuck L."/>
            <person name="Bessette D."/>
            <person name="Brown A."/>
            <person name="FitzGerald M."/>
            <person name="Lui A."/>
            <person name="Macdonald J.P."/>
            <person name="Priest M."/>
            <person name="Orbach M.J."/>
            <person name="Galgiani J.N."/>
            <person name="Kirkland T.N."/>
            <person name="Cole G.T."/>
            <person name="Birren B.W."/>
            <person name="Henn M.R."/>
            <person name="Taylor J.W."/>
            <person name="Rounsley S.D."/>
        </authorList>
    </citation>
    <scope>NUCLEOTIDE SEQUENCE [LARGE SCALE GENOMIC DNA]</scope>
    <source>
        <strain evidence="3">RMSCC 2394</strain>
    </source>
</reference>
<dbReference type="EMBL" id="DS028097">
    <property type="protein sequence ID" value="KMP07753.1"/>
    <property type="molecule type" value="Genomic_DNA"/>
</dbReference>
<accession>A0A0J6YLF1</accession>
<evidence type="ECO:0000256" key="1">
    <source>
        <dbReference type="SAM" id="MobiDB-lite"/>
    </source>
</evidence>
<organism evidence="2 3">
    <name type="scientific">Coccidioides immitis RMSCC 2394</name>
    <dbReference type="NCBI Taxonomy" id="404692"/>
    <lineage>
        <taxon>Eukaryota</taxon>
        <taxon>Fungi</taxon>
        <taxon>Dikarya</taxon>
        <taxon>Ascomycota</taxon>
        <taxon>Pezizomycotina</taxon>
        <taxon>Eurotiomycetes</taxon>
        <taxon>Eurotiomycetidae</taxon>
        <taxon>Onygenales</taxon>
        <taxon>Onygenaceae</taxon>
        <taxon>Coccidioides</taxon>
    </lineage>
</organism>
<evidence type="ECO:0000313" key="3">
    <source>
        <dbReference type="Proteomes" id="UP000054565"/>
    </source>
</evidence>
<gene>
    <name evidence="2" type="ORF">CIRG_07435</name>
</gene>
<feature type="compositionally biased region" description="Polar residues" evidence="1">
    <location>
        <begin position="72"/>
        <end position="82"/>
    </location>
</feature>
<dbReference type="Proteomes" id="UP000054565">
    <property type="component" value="Unassembled WGS sequence"/>
</dbReference>